<keyword evidence="3" id="KW-1185">Reference proteome</keyword>
<feature type="transmembrane region" description="Helical" evidence="1">
    <location>
        <begin position="65"/>
        <end position="90"/>
    </location>
</feature>
<name>A0A1R2BVQ2_9CILI</name>
<keyword evidence="1" id="KW-0812">Transmembrane</keyword>
<proteinExistence type="predicted"/>
<dbReference type="AlphaFoldDB" id="A0A1R2BVQ2"/>
<feature type="transmembrane region" description="Helical" evidence="1">
    <location>
        <begin position="153"/>
        <end position="172"/>
    </location>
</feature>
<reference evidence="2 3" key="1">
    <citation type="submission" date="2016-11" db="EMBL/GenBank/DDBJ databases">
        <title>The macronuclear genome of Stentor coeruleus: a giant cell with tiny introns.</title>
        <authorList>
            <person name="Slabodnick M."/>
            <person name="Ruby J.G."/>
            <person name="Reiff S.B."/>
            <person name="Swart E.C."/>
            <person name="Gosai S."/>
            <person name="Prabakaran S."/>
            <person name="Witkowska E."/>
            <person name="Larue G.E."/>
            <person name="Fisher S."/>
            <person name="Freeman R.M."/>
            <person name="Gunawardena J."/>
            <person name="Chu W."/>
            <person name="Stover N.A."/>
            <person name="Gregory B.D."/>
            <person name="Nowacki M."/>
            <person name="Derisi J."/>
            <person name="Roy S.W."/>
            <person name="Marshall W.F."/>
            <person name="Sood P."/>
        </authorList>
    </citation>
    <scope>NUCLEOTIDE SEQUENCE [LARGE SCALE GENOMIC DNA]</scope>
    <source>
        <strain evidence="2">WM001</strain>
    </source>
</reference>
<feature type="transmembrane region" description="Helical" evidence="1">
    <location>
        <begin position="96"/>
        <end position="117"/>
    </location>
</feature>
<feature type="transmembrane region" description="Helical" evidence="1">
    <location>
        <begin position="129"/>
        <end position="147"/>
    </location>
</feature>
<organism evidence="2 3">
    <name type="scientific">Stentor coeruleus</name>
    <dbReference type="NCBI Taxonomy" id="5963"/>
    <lineage>
        <taxon>Eukaryota</taxon>
        <taxon>Sar</taxon>
        <taxon>Alveolata</taxon>
        <taxon>Ciliophora</taxon>
        <taxon>Postciliodesmatophora</taxon>
        <taxon>Heterotrichea</taxon>
        <taxon>Heterotrichida</taxon>
        <taxon>Stentoridae</taxon>
        <taxon>Stentor</taxon>
    </lineage>
</organism>
<evidence type="ECO:0000313" key="3">
    <source>
        <dbReference type="Proteomes" id="UP000187209"/>
    </source>
</evidence>
<gene>
    <name evidence="2" type="ORF">SteCoe_19044</name>
</gene>
<feature type="transmembrane region" description="Helical" evidence="1">
    <location>
        <begin position="237"/>
        <end position="261"/>
    </location>
</feature>
<feature type="transmembrane region" description="Helical" evidence="1">
    <location>
        <begin position="177"/>
        <end position="197"/>
    </location>
</feature>
<comment type="caution">
    <text evidence="2">The sequence shown here is derived from an EMBL/GenBank/DDBJ whole genome shotgun (WGS) entry which is preliminary data.</text>
</comment>
<sequence>MEEYEPFQTTSRNSSYNKGGIADDSPVWKDGDLLTKNSIKKNLKILCDPKIYNNYETNRNQWRSILWLIVIECAWVIMSIVIFTYVPSFAMVIDKNYPFCIMSFFACFYLMTLAFFFKDSSLCSAITIYFLYIFFSGILISFIVTITDFWIFISFYVISAFGLIGLIAFTYLPPISFYLTFLLYLLFAAGPFIGFYVSFMSLYIVYGFISSLLLGLYTLYFLILLPLDRHVGLHKKYPFEIVLFFHIDILWIILDILAFFICPHKK</sequence>
<keyword evidence="1" id="KW-1133">Transmembrane helix</keyword>
<evidence type="ECO:0000256" key="1">
    <source>
        <dbReference type="SAM" id="Phobius"/>
    </source>
</evidence>
<accession>A0A1R2BVQ2</accession>
<dbReference type="Proteomes" id="UP000187209">
    <property type="component" value="Unassembled WGS sequence"/>
</dbReference>
<protein>
    <submittedName>
        <fullName evidence="2">Uncharacterized protein</fullName>
    </submittedName>
</protein>
<keyword evidence="1" id="KW-0472">Membrane</keyword>
<evidence type="ECO:0000313" key="2">
    <source>
        <dbReference type="EMBL" id="OMJ80665.1"/>
    </source>
</evidence>
<feature type="transmembrane region" description="Helical" evidence="1">
    <location>
        <begin position="203"/>
        <end position="225"/>
    </location>
</feature>
<dbReference type="EMBL" id="MPUH01000414">
    <property type="protein sequence ID" value="OMJ80665.1"/>
    <property type="molecule type" value="Genomic_DNA"/>
</dbReference>